<dbReference type="Pfam" id="PF00551">
    <property type="entry name" value="Formyl_trans_N"/>
    <property type="match status" value="1"/>
</dbReference>
<dbReference type="InterPro" id="IPR002376">
    <property type="entry name" value="Formyl_transf_N"/>
</dbReference>
<keyword evidence="5" id="KW-1185">Reference proteome</keyword>
<feature type="domain" description="Formyl transferase N-terminal" evidence="3">
    <location>
        <begin position="5"/>
        <end position="174"/>
    </location>
</feature>
<dbReference type="GO" id="GO:0004479">
    <property type="term" value="F:methionyl-tRNA formyltransferase activity"/>
    <property type="evidence" value="ECO:0007669"/>
    <property type="project" value="UniProtKB-EC"/>
</dbReference>
<dbReference type="InterPro" id="IPR036477">
    <property type="entry name" value="Formyl_transf_N_sf"/>
</dbReference>
<dbReference type="Proteomes" id="UP000775872">
    <property type="component" value="Unassembled WGS sequence"/>
</dbReference>
<dbReference type="InterPro" id="IPR041711">
    <property type="entry name" value="Met-tRNA-FMT_N"/>
</dbReference>
<dbReference type="OrthoDB" id="10268103at2759"/>
<sequence>MSTESLHALHEEMTFNKGLVENIECVLLPPKPSGRGRKLKLETPMMRAADALGLSTHSIDTFTNWEPPQSINLIVVVSFGLFVPKRILRSVKYGGLNVHPSLLPDLRGPAPIHHAVLRGDEFTGVSLQTLDEEKIDHGVVLSQTPAPGMRILQHPTLSRVNRKLAMEGADLLVQGLRDGVHIAPYEDAGWKAKELEGQPLQHAPKITKADMQIDWLEWTAEDWRRRIQISQGVWTMVACSLKGEVLIRRLIFHDVMEVPFEEVSGLRATIEVVTQRENEEEQRLRKLIAINARGGFIYILLDRYRWVRVRRATLEGKMEKPAAAAIQDFVVAYTDSDKPPAKGKLNKWKGRDHFASQSEE</sequence>
<gene>
    <name evidence="4" type="ORF">CSOL1703_00005088</name>
</gene>
<evidence type="ECO:0000256" key="2">
    <source>
        <dbReference type="SAM" id="MobiDB-lite"/>
    </source>
</evidence>
<reference evidence="4 5" key="2">
    <citation type="submission" date="2021-10" db="EMBL/GenBank/DDBJ databases">
        <authorList>
            <person name="Piombo E."/>
        </authorList>
    </citation>
    <scope>NUCLEOTIDE SEQUENCE [LARGE SCALE GENOMIC DNA]</scope>
</reference>
<evidence type="ECO:0000313" key="4">
    <source>
        <dbReference type="EMBL" id="CAH0053217.1"/>
    </source>
</evidence>
<proteinExistence type="predicted"/>
<dbReference type="AlphaFoldDB" id="A0A9N9ZCU5"/>
<dbReference type="PANTHER" id="PTHR11138:SF5">
    <property type="entry name" value="METHIONYL-TRNA FORMYLTRANSFERASE, MITOCHONDRIAL"/>
    <property type="match status" value="1"/>
</dbReference>
<feature type="region of interest" description="Disordered" evidence="2">
    <location>
        <begin position="337"/>
        <end position="360"/>
    </location>
</feature>
<dbReference type="EMBL" id="CABFOC020000045">
    <property type="protein sequence ID" value="CAH0053217.1"/>
    <property type="molecule type" value="Genomic_DNA"/>
</dbReference>
<evidence type="ECO:0000259" key="3">
    <source>
        <dbReference type="Pfam" id="PF00551"/>
    </source>
</evidence>
<reference evidence="5" key="1">
    <citation type="submission" date="2019-06" db="EMBL/GenBank/DDBJ databases">
        <authorList>
            <person name="Broberg M."/>
        </authorList>
    </citation>
    <scope>NUCLEOTIDE SEQUENCE [LARGE SCALE GENOMIC DNA]</scope>
</reference>
<dbReference type="EC" id="2.1.2.9" evidence="1"/>
<dbReference type="PANTHER" id="PTHR11138">
    <property type="entry name" value="METHIONYL-TRNA FORMYLTRANSFERASE"/>
    <property type="match status" value="1"/>
</dbReference>
<name>A0A9N9ZCU5_9HYPO</name>
<protein>
    <recommendedName>
        <fullName evidence="1">methionyl-tRNA formyltransferase</fullName>
        <ecNumber evidence="1">2.1.2.9</ecNumber>
    </recommendedName>
</protein>
<dbReference type="SUPFAM" id="SSF53328">
    <property type="entry name" value="Formyltransferase"/>
    <property type="match status" value="1"/>
</dbReference>
<accession>A0A9N9ZCU5</accession>
<dbReference type="Gene3D" id="3.40.50.12230">
    <property type="match status" value="1"/>
</dbReference>
<dbReference type="CDD" id="cd08646">
    <property type="entry name" value="FMT_core_Met-tRNA-FMT_N"/>
    <property type="match status" value="1"/>
</dbReference>
<evidence type="ECO:0000256" key="1">
    <source>
        <dbReference type="ARBA" id="ARBA00012261"/>
    </source>
</evidence>
<evidence type="ECO:0000313" key="5">
    <source>
        <dbReference type="Proteomes" id="UP000775872"/>
    </source>
</evidence>
<organism evidence="4 5">
    <name type="scientific">Clonostachys solani</name>
    <dbReference type="NCBI Taxonomy" id="160281"/>
    <lineage>
        <taxon>Eukaryota</taxon>
        <taxon>Fungi</taxon>
        <taxon>Dikarya</taxon>
        <taxon>Ascomycota</taxon>
        <taxon>Pezizomycotina</taxon>
        <taxon>Sordariomycetes</taxon>
        <taxon>Hypocreomycetidae</taxon>
        <taxon>Hypocreales</taxon>
        <taxon>Bionectriaceae</taxon>
        <taxon>Clonostachys</taxon>
    </lineage>
</organism>
<comment type="caution">
    <text evidence="4">The sequence shown here is derived from an EMBL/GenBank/DDBJ whole genome shotgun (WGS) entry which is preliminary data.</text>
</comment>
<dbReference type="GO" id="GO:0005739">
    <property type="term" value="C:mitochondrion"/>
    <property type="evidence" value="ECO:0007669"/>
    <property type="project" value="TreeGrafter"/>
</dbReference>